<dbReference type="GO" id="GO:0005886">
    <property type="term" value="C:plasma membrane"/>
    <property type="evidence" value="ECO:0007669"/>
    <property type="project" value="UniProtKB-SubCell"/>
</dbReference>
<dbReference type="PANTHER" id="PTHR30183:SF8">
    <property type="entry name" value="MOLYBDENUM TRANSPORT SYSTEM PERMEASE"/>
    <property type="match status" value="1"/>
</dbReference>
<keyword evidence="4 10" id="KW-0813">Transport</keyword>
<feature type="transmembrane region" description="Helical" evidence="10">
    <location>
        <begin position="12"/>
        <end position="33"/>
    </location>
</feature>
<keyword evidence="6 11" id="KW-0500">Molybdenum</keyword>
<dbReference type="InterPro" id="IPR035906">
    <property type="entry name" value="MetI-like_sf"/>
</dbReference>
<reference evidence="13 14" key="1">
    <citation type="submission" date="2021-12" db="EMBL/GenBank/DDBJ databases">
        <title>Genome sequencing of bacteria with rrn-lacking chromosome and rrn-plasmid.</title>
        <authorList>
            <person name="Anda M."/>
            <person name="Iwasaki W."/>
        </authorList>
    </citation>
    <scope>NUCLEOTIDE SEQUENCE [LARGE SCALE GENOMIC DNA]</scope>
    <source>
        <strain evidence="13 14">NBRC 15940</strain>
    </source>
</reference>
<dbReference type="GO" id="GO:0015098">
    <property type="term" value="F:molybdate ion transmembrane transporter activity"/>
    <property type="evidence" value="ECO:0007669"/>
    <property type="project" value="UniProtKB-UniRule"/>
</dbReference>
<feature type="transmembrane region" description="Helical" evidence="10">
    <location>
        <begin position="45"/>
        <end position="63"/>
    </location>
</feature>
<comment type="similarity">
    <text evidence="3 11">Belongs to the binding-protein-dependent transport system permease family. CysTW subfamily.</text>
</comment>
<feature type="domain" description="ABC transmembrane type-1" evidence="12">
    <location>
        <begin position="6"/>
        <end position="210"/>
    </location>
</feature>
<evidence type="ECO:0000256" key="9">
    <source>
        <dbReference type="ARBA" id="ARBA00023136"/>
    </source>
</evidence>
<evidence type="ECO:0000256" key="5">
    <source>
        <dbReference type="ARBA" id="ARBA00022475"/>
    </source>
</evidence>
<evidence type="ECO:0000256" key="1">
    <source>
        <dbReference type="ARBA" id="ARBA00002949"/>
    </source>
</evidence>
<evidence type="ECO:0000256" key="2">
    <source>
        <dbReference type="ARBA" id="ARBA00004651"/>
    </source>
</evidence>
<dbReference type="CDD" id="cd06261">
    <property type="entry name" value="TM_PBP2"/>
    <property type="match status" value="1"/>
</dbReference>
<evidence type="ECO:0000256" key="7">
    <source>
        <dbReference type="ARBA" id="ARBA00022692"/>
    </source>
</evidence>
<dbReference type="Gene3D" id="1.10.3720.10">
    <property type="entry name" value="MetI-like"/>
    <property type="match status" value="1"/>
</dbReference>
<organism evidence="13 14">
    <name type="scientific">Persicobacter diffluens</name>
    <dbReference type="NCBI Taxonomy" id="981"/>
    <lineage>
        <taxon>Bacteria</taxon>
        <taxon>Pseudomonadati</taxon>
        <taxon>Bacteroidota</taxon>
        <taxon>Cytophagia</taxon>
        <taxon>Cytophagales</taxon>
        <taxon>Persicobacteraceae</taxon>
        <taxon>Persicobacter</taxon>
    </lineage>
</organism>
<dbReference type="Pfam" id="PF00528">
    <property type="entry name" value="BPD_transp_1"/>
    <property type="match status" value="1"/>
</dbReference>
<dbReference type="EMBL" id="BQKE01000002">
    <property type="protein sequence ID" value="GJM62779.1"/>
    <property type="molecule type" value="Genomic_DNA"/>
</dbReference>
<dbReference type="Proteomes" id="UP001310022">
    <property type="component" value="Unassembled WGS sequence"/>
</dbReference>
<dbReference type="PROSITE" id="PS50928">
    <property type="entry name" value="ABC_TM1"/>
    <property type="match status" value="1"/>
</dbReference>
<dbReference type="RefSeq" id="WP_338238016.1">
    <property type="nucleotide sequence ID" value="NZ_BQKE01000002.1"/>
</dbReference>
<comment type="subcellular location">
    <subcellularLocation>
        <location evidence="2 10">Cell membrane</location>
        <topology evidence="2 10">Multi-pass membrane protein</topology>
    </subcellularLocation>
</comment>
<evidence type="ECO:0000256" key="11">
    <source>
        <dbReference type="RuleBase" id="RU365097"/>
    </source>
</evidence>
<comment type="function">
    <text evidence="1 11">Part of the binding-protein-dependent transport system for molybdenum; probably responsible for the translocation of the substrate across the membrane.</text>
</comment>
<evidence type="ECO:0000313" key="14">
    <source>
        <dbReference type="Proteomes" id="UP001310022"/>
    </source>
</evidence>
<sequence>MDWNPIFISLKLAFFTTLILLLAGIPMAYYFAFNKKRWGQWADGLFSLPLIIPPTVLGFYLLMLFSPNNFFGHWLKATFGWELVFNFSGLLLASIIYNLPFMMQPLLAGFRNLPEHLREASFLLGKGHLETLWKVLLPNMRPAFWTSVMLTFAHTLGEFGLVLMIGGNIPGKTRLVSIMIFEEVETLNYAAAHQYSLILLGLSLLSLFTIRLASKLQQHYDAD</sequence>
<name>A0AAN4W0Q9_9BACT</name>
<feature type="transmembrane region" description="Helical" evidence="10">
    <location>
        <begin position="83"/>
        <end position="101"/>
    </location>
</feature>
<keyword evidence="7 10" id="KW-0812">Transmembrane</keyword>
<feature type="transmembrane region" description="Helical" evidence="10">
    <location>
        <begin position="143"/>
        <end position="169"/>
    </location>
</feature>
<keyword evidence="5 11" id="KW-1003">Cell membrane</keyword>
<dbReference type="PANTHER" id="PTHR30183">
    <property type="entry name" value="MOLYBDENUM TRANSPORT SYSTEM PERMEASE PROTEIN MODB"/>
    <property type="match status" value="1"/>
</dbReference>
<dbReference type="SUPFAM" id="SSF161098">
    <property type="entry name" value="MetI-like"/>
    <property type="match status" value="1"/>
</dbReference>
<evidence type="ECO:0000256" key="8">
    <source>
        <dbReference type="ARBA" id="ARBA00022989"/>
    </source>
</evidence>
<evidence type="ECO:0000256" key="6">
    <source>
        <dbReference type="ARBA" id="ARBA00022505"/>
    </source>
</evidence>
<evidence type="ECO:0000256" key="4">
    <source>
        <dbReference type="ARBA" id="ARBA00022448"/>
    </source>
</evidence>
<dbReference type="InterPro" id="IPR011867">
    <property type="entry name" value="ModB_ABC"/>
</dbReference>
<proteinExistence type="inferred from homology"/>
<evidence type="ECO:0000313" key="13">
    <source>
        <dbReference type="EMBL" id="GJM62779.1"/>
    </source>
</evidence>
<feature type="transmembrane region" description="Helical" evidence="10">
    <location>
        <begin position="189"/>
        <end position="210"/>
    </location>
</feature>
<keyword evidence="9 10" id="KW-0472">Membrane</keyword>
<evidence type="ECO:0000256" key="3">
    <source>
        <dbReference type="ARBA" id="ARBA00007069"/>
    </source>
</evidence>
<keyword evidence="8 10" id="KW-1133">Transmembrane helix</keyword>
<dbReference type="NCBIfam" id="TIGR02141">
    <property type="entry name" value="modB_ABC"/>
    <property type="match status" value="1"/>
</dbReference>
<protein>
    <recommendedName>
        <fullName evidence="11">Molybdenum transport system permease</fullName>
    </recommendedName>
</protein>
<gene>
    <name evidence="13" type="ORF">PEDI_33310</name>
</gene>
<dbReference type="AlphaFoldDB" id="A0AAN4W0Q9"/>
<comment type="caution">
    <text evidence="13">The sequence shown here is derived from an EMBL/GenBank/DDBJ whole genome shotgun (WGS) entry which is preliminary data.</text>
</comment>
<dbReference type="InterPro" id="IPR000515">
    <property type="entry name" value="MetI-like"/>
</dbReference>
<keyword evidence="14" id="KW-1185">Reference proteome</keyword>
<evidence type="ECO:0000259" key="12">
    <source>
        <dbReference type="PROSITE" id="PS50928"/>
    </source>
</evidence>
<evidence type="ECO:0000256" key="10">
    <source>
        <dbReference type="RuleBase" id="RU363032"/>
    </source>
</evidence>
<accession>A0AAN4W0Q9</accession>